<dbReference type="PROSITE" id="PS50929">
    <property type="entry name" value="ABC_TM1F"/>
    <property type="match status" value="1"/>
</dbReference>
<dbReference type="GO" id="GO:0005886">
    <property type="term" value="C:plasma membrane"/>
    <property type="evidence" value="ECO:0007669"/>
    <property type="project" value="UniProtKB-SubCell"/>
</dbReference>
<keyword evidence="4 10" id="KW-0067">ATP-binding</keyword>
<dbReference type="CDD" id="cd03228">
    <property type="entry name" value="ABCC_MRP_Like"/>
    <property type="match status" value="1"/>
</dbReference>
<reference evidence="10" key="3">
    <citation type="submission" date="2023-08" db="EMBL/GenBank/DDBJ databases">
        <title>Lactobacillus from the Female Urinary Tract.</title>
        <authorList>
            <person name="Stegman N."/>
            <person name="Jackson B."/>
            <person name="Steiling M."/>
            <person name="Sedano C."/>
            <person name="Wolfe A."/>
            <person name="Putonti C."/>
        </authorList>
    </citation>
    <scope>NUCLEOTIDE SEQUENCE</scope>
    <source>
        <strain evidence="10">UMB5661</strain>
    </source>
</reference>
<protein>
    <submittedName>
        <fullName evidence="10">ABC transporter ATP-binding protein</fullName>
    </submittedName>
    <submittedName>
        <fullName evidence="12">ABC transporter permease</fullName>
    </submittedName>
    <submittedName>
        <fullName evidence="11">ATP-binding cassette domain-containing protein</fullName>
    </submittedName>
</protein>
<evidence type="ECO:0000256" key="3">
    <source>
        <dbReference type="ARBA" id="ARBA00022741"/>
    </source>
</evidence>
<evidence type="ECO:0000256" key="2">
    <source>
        <dbReference type="ARBA" id="ARBA00022692"/>
    </source>
</evidence>
<dbReference type="Gene3D" id="1.20.1560.10">
    <property type="entry name" value="ABC transporter type 1, transmembrane domain"/>
    <property type="match status" value="1"/>
</dbReference>
<evidence type="ECO:0000313" key="11">
    <source>
        <dbReference type="EMBL" id="MYN54679.1"/>
    </source>
</evidence>
<evidence type="ECO:0000256" key="7">
    <source>
        <dbReference type="SAM" id="Phobius"/>
    </source>
</evidence>
<gene>
    <name evidence="12" type="ORF">BHU41_02135</name>
    <name evidence="11" type="ORF">GTK63_10415</name>
    <name evidence="10" type="ORF">RON39_08010</name>
</gene>
<dbReference type="Proteomes" id="UP000231914">
    <property type="component" value="Unassembled WGS sequence"/>
</dbReference>
<dbReference type="AlphaFoldDB" id="A0A2M9WKI2"/>
<keyword evidence="2 7" id="KW-0812">Transmembrane</keyword>
<dbReference type="GO" id="GO:0016887">
    <property type="term" value="F:ATP hydrolysis activity"/>
    <property type="evidence" value="ECO:0007669"/>
    <property type="project" value="InterPro"/>
</dbReference>
<dbReference type="EMBL" id="JAVTXN010000042">
    <property type="protein sequence ID" value="MDT9610057.1"/>
    <property type="molecule type" value="Genomic_DNA"/>
</dbReference>
<dbReference type="EMBL" id="MKXG01000400">
    <property type="protein sequence ID" value="PJZ10778.1"/>
    <property type="molecule type" value="Genomic_DNA"/>
</dbReference>
<evidence type="ECO:0000256" key="1">
    <source>
        <dbReference type="ARBA" id="ARBA00004651"/>
    </source>
</evidence>
<dbReference type="EMBL" id="WWFF01000020">
    <property type="protein sequence ID" value="MYN54679.1"/>
    <property type="molecule type" value="Genomic_DNA"/>
</dbReference>
<dbReference type="InterPro" id="IPR025662">
    <property type="entry name" value="Sigma_54_int_dom_ATP-bd_1"/>
</dbReference>
<dbReference type="Proteomes" id="UP000460132">
    <property type="component" value="Unassembled WGS sequence"/>
</dbReference>
<dbReference type="PROSITE" id="PS00675">
    <property type="entry name" value="SIGMA54_INTERACT_1"/>
    <property type="match status" value="1"/>
</dbReference>
<dbReference type="InterPro" id="IPR017871">
    <property type="entry name" value="ABC_transporter-like_CS"/>
</dbReference>
<dbReference type="InterPro" id="IPR039421">
    <property type="entry name" value="Type_1_exporter"/>
</dbReference>
<dbReference type="InterPro" id="IPR011527">
    <property type="entry name" value="ABC1_TM_dom"/>
</dbReference>
<evidence type="ECO:0000313" key="14">
    <source>
        <dbReference type="Proteomes" id="UP000460132"/>
    </source>
</evidence>
<dbReference type="PROSITE" id="PS50893">
    <property type="entry name" value="ABC_TRANSPORTER_2"/>
    <property type="match status" value="1"/>
</dbReference>
<evidence type="ECO:0000313" key="12">
    <source>
        <dbReference type="EMBL" id="PJZ10778.1"/>
    </source>
</evidence>
<proteinExistence type="predicted"/>
<feature type="transmembrane region" description="Helical" evidence="7">
    <location>
        <begin position="21"/>
        <end position="42"/>
    </location>
</feature>
<dbReference type="SMART" id="SM00382">
    <property type="entry name" value="AAA"/>
    <property type="match status" value="1"/>
</dbReference>
<feature type="transmembrane region" description="Helical" evidence="7">
    <location>
        <begin position="57"/>
        <end position="79"/>
    </location>
</feature>
<dbReference type="InterPro" id="IPR003439">
    <property type="entry name" value="ABC_transporter-like_ATP-bd"/>
</dbReference>
<dbReference type="RefSeq" id="WP_100733241.1">
    <property type="nucleotide sequence ID" value="NZ_JAVTXG010000040.1"/>
</dbReference>
<dbReference type="SUPFAM" id="SSF90123">
    <property type="entry name" value="ABC transporter transmembrane region"/>
    <property type="match status" value="1"/>
</dbReference>
<feature type="transmembrane region" description="Helical" evidence="7">
    <location>
        <begin position="133"/>
        <end position="150"/>
    </location>
</feature>
<dbReference type="InterPro" id="IPR027417">
    <property type="entry name" value="P-loop_NTPase"/>
</dbReference>
<reference evidence="12 13" key="1">
    <citation type="submission" date="2016-10" db="EMBL/GenBank/DDBJ databases">
        <title>WGS of isloates from the oral cavity of healthy individuals.</title>
        <authorList>
            <person name="Sharma S."/>
            <person name="Pal V.K."/>
            <person name="Patil P.B."/>
            <person name="Korpole S."/>
            <person name="Grover V."/>
        </authorList>
    </citation>
    <scope>NUCLEOTIDE SEQUENCE [LARGE SCALE GENOMIC DNA]</scope>
    <source>
        <strain evidence="12 13">DISK12</strain>
    </source>
</reference>
<comment type="caution">
    <text evidence="12">The sequence shown here is derived from an EMBL/GenBank/DDBJ whole genome shotgun (WGS) entry which is preliminary data.</text>
</comment>
<dbReference type="Proteomes" id="UP001253287">
    <property type="component" value="Unassembled WGS sequence"/>
</dbReference>
<name>A0A2M9WKI2_9LACO</name>
<dbReference type="Pfam" id="PF00005">
    <property type="entry name" value="ABC_tran"/>
    <property type="match status" value="1"/>
</dbReference>
<organism evidence="12 13">
    <name type="scientific">Lactobacillus crispatus</name>
    <dbReference type="NCBI Taxonomy" id="47770"/>
    <lineage>
        <taxon>Bacteria</taxon>
        <taxon>Bacillati</taxon>
        <taxon>Bacillota</taxon>
        <taxon>Bacilli</taxon>
        <taxon>Lactobacillales</taxon>
        <taxon>Lactobacillaceae</taxon>
        <taxon>Lactobacillus</taxon>
    </lineage>
</organism>
<evidence type="ECO:0000256" key="4">
    <source>
        <dbReference type="ARBA" id="ARBA00022840"/>
    </source>
</evidence>
<keyword evidence="5 7" id="KW-1133">Transmembrane helix</keyword>
<dbReference type="Gene3D" id="3.40.50.300">
    <property type="entry name" value="P-loop containing nucleotide triphosphate hydrolases"/>
    <property type="match status" value="1"/>
</dbReference>
<keyword evidence="6 7" id="KW-0472">Membrane</keyword>
<feature type="domain" description="ABC transporter" evidence="8">
    <location>
        <begin position="332"/>
        <end position="535"/>
    </location>
</feature>
<reference evidence="11 14" key="2">
    <citation type="submission" date="2020-01" db="EMBL/GenBank/DDBJ databases">
        <title>Vaginal microbiome of pregnant Indian women: Insights into the genome of dominants Lactobacillus species.</title>
        <authorList>
            <person name="Das B."/>
            <person name="Mehta O."/>
            <person name="Ghosh T.S."/>
            <person name="Kothidar A."/>
            <person name="Gowtham M.R."/>
            <person name="Mitra R."/>
            <person name="Kshetrapal P."/>
            <person name="Wadhwa N."/>
            <person name="Thiruvengadam R."/>
            <person name="Nair G.B."/>
            <person name="Bhatnagar S."/>
            <person name="Pore S."/>
        </authorList>
    </citation>
    <scope>NUCLEOTIDE SEQUENCE [LARGE SCALE GENOMIC DNA]</scope>
    <source>
        <strain evidence="11 14">Indica2</strain>
    </source>
</reference>
<feature type="transmembrane region" description="Helical" evidence="7">
    <location>
        <begin position="244"/>
        <end position="266"/>
    </location>
</feature>
<evidence type="ECO:0000259" key="9">
    <source>
        <dbReference type="PROSITE" id="PS50929"/>
    </source>
</evidence>
<comment type="subcellular location">
    <subcellularLocation>
        <location evidence="1">Cell membrane</location>
        <topology evidence="1">Multi-pass membrane protein</topology>
    </subcellularLocation>
</comment>
<evidence type="ECO:0000256" key="5">
    <source>
        <dbReference type="ARBA" id="ARBA00022989"/>
    </source>
</evidence>
<feature type="domain" description="ABC transmembrane type-1" evidence="9">
    <location>
        <begin position="23"/>
        <end position="303"/>
    </location>
</feature>
<dbReference type="GO" id="GO:0140359">
    <property type="term" value="F:ABC-type transporter activity"/>
    <property type="evidence" value="ECO:0007669"/>
    <property type="project" value="InterPro"/>
</dbReference>
<dbReference type="InterPro" id="IPR003593">
    <property type="entry name" value="AAA+_ATPase"/>
</dbReference>
<evidence type="ECO:0000256" key="6">
    <source>
        <dbReference type="ARBA" id="ARBA00023136"/>
    </source>
</evidence>
<dbReference type="GO" id="GO:0034040">
    <property type="term" value="F:ATPase-coupled lipid transmembrane transporter activity"/>
    <property type="evidence" value="ECO:0007669"/>
    <property type="project" value="TreeGrafter"/>
</dbReference>
<evidence type="ECO:0000313" key="10">
    <source>
        <dbReference type="EMBL" id="MDT9610057.1"/>
    </source>
</evidence>
<dbReference type="PANTHER" id="PTHR24221:SF654">
    <property type="entry name" value="ATP-BINDING CASSETTE SUB-FAMILY B MEMBER 6"/>
    <property type="match status" value="1"/>
</dbReference>
<feature type="transmembrane region" description="Helical" evidence="7">
    <location>
        <begin position="156"/>
        <end position="175"/>
    </location>
</feature>
<dbReference type="Pfam" id="PF00664">
    <property type="entry name" value="ABC_membrane"/>
    <property type="match status" value="1"/>
</dbReference>
<dbReference type="GO" id="GO:0005524">
    <property type="term" value="F:ATP binding"/>
    <property type="evidence" value="ECO:0007669"/>
    <property type="project" value="UniProtKB-KW"/>
</dbReference>
<dbReference type="PANTHER" id="PTHR24221">
    <property type="entry name" value="ATP-BINDING CASSETTE SUB-FAMILY B"/>
    <property type="match status" value="1"/>
</dbReference>
<evidence type="ECO:0000313" key="13">
    <source>
        <dbReference type="Proteomes" id="UP000231914"/>
    </source>
</evidence>
<accession>A0A2M9WKI2</accession>
<dbReference type="SUPFAM" id="SSF52540">
    <property type="entry name" value="P-loop containing nucleoside triphosphate hydrolases"/>
    <property type="match status" value="1"/>
</dbReference>
<evidence type="ECO:0000259" key="8">
    <source>
        <dbReference type="PROSITE" id="PS50893"/>
    </source>
</evidence>
<keyword evidence="3" id="KW-0547">Nucleotide-binding</keyword>
<dbReference type="PROSITE" id="PS00211">
    <property type="entry name" value="ABC_TRANSPORTER_1"/>
    <property type="match status" value="1"/>
</dbReference>
<sequence length="537" mass="60756">MKKQQNRINIKWVLSTIPTRLILVIIILSITSSFEGAINGYVLGQMTKIVFNNFKNVGYFLVMVAAAYLITYTSAYLFLLATQKAIQILTQRLKYEFFASDFFQTNYENLGSSDVINKITNISNQIQKQYFQPLFYISQSFMTIITTTVVVLKANILLGIIYILISTSSFLPSIFGKKQMNAKTDTWSATNTRLVTIMKDIFQGKSEIKKFDVVKSFVEKFCQSLSKEEESFFKLNKTQYTVQFVAWICAVISDVIPMGIGLIMVVNHIAGVEISTIVTLSLSADAVVGSIREFANYQTQIASTSSIRTLKAYTAKSNCSNNLKEETGNIVLFLKNISFYRQKKIIFKNINFKLSDKQKVIITGDSGVGKSTLLQIIAGQLMPTKGEIWLNEHKISIKDSVLISQKPWLFEGTIKENLTLYQDFSENALIKVLKDVRLWDELGEDPLNYKIKSTGSNISGGQAQRLAIARGLLRNKRLFLLDEITASLDKRNSHEIRKLIYGLPIMMIEVAHNIDQGLVEKYHIKTLILTKDGLKNE</sequence>
<dbReference type="InterPro" id="IPR036640">
    <property type="entry name" value="ABC1_TM_sf"/>
</dbReference>